<evidence type="ECO:0000259" key="10">
    <source>
        <dbReference type="PROSITE" id="PS50885"/>
    </source>
</evidence>
<feature type="domain" description="HAMP" evidence="10">
    <location>
        <begin position="129"/>
        <end position="184"/>
    </location>
</feature>
<dbReference type="PANTHER" id="PTHR32089">
    <property type="entry name" value="METHYL-ACCEPTING CHEMOTAXIS PROTEIN MCPB"/>
    <property type="match status" value="1"/>
</dbReference>
<gene>
    <name evidence="11" type="ORF">E6C55_24350</name>
</gene>
<dbReference type="Pfam" id="PF00672">
    <property type="entry name" value="HAMP"/>
    <property type="match status" value="1"/>
</dbReference>
<keyword evidence="2" id="KW-1003">Cell membrane</keyword>
<organism evidence="11 12">
    <name type="scientific">Cohnella fermenti</name>
    <dbReference type="NCBI Taxonomy" id="2565925"/>
    <lineage>
        <taxon>Bacteria</taxon>
        <taxon>Bacillati</taxon>
        <taxon>Bacillota</taxon>
        <taxon>Bacilli</taxon>
        <taxon>Bacillales</taxon>
        <taxon>Paenibacillaceae</taxon>
        <taxon>Cohnella</taxon>
    </lineage>
</organism>
<dbReference type="SUPFAM" id="SSF58104">
    <property type="entry name" value="Methyl-accepting chemotaxis protein (MCP) signaling domain"/>
    <property type="match status" value="1"/>
</dbReference>
<dbReference type="OrthoDB" id="107771at2"/>
<dbReference type="InterPro" id="IPR003660">
    <property type="entry name" value="HAMP_dom"/>
</dbReference>
<evidence type="ECO:0000256" key="5">
    <source>
        <dbReference type="ARBA" id="ARBA00029447"/>
    </source>
</evidence>
<feature type="coiled-coil region" evidence="7">
    <location>
        <begin position="274"/>
        <end position="301"/>
    </location>
</feature>
<reference evidence="11 12" key="1">
    <citation type="submission" date="2019-04" db="EMBL/GenBank/DDBJ databases">
        <title>Cohnella sp. nov. isolated from preserved vegetables.</title>
        <authorList>
            <person name="Lin S.-Y."/>
            <person name="Hung M.-H."/>
            <person name="Young C.-C."/>
        </authorList>
    </citation>
    <scope>NUCLEOTIDE SEQUENCE [LARGE SCALE GENOMIC DNA]</scope>
    <source>
        <strain evidence="11 12">CC-MHH1044</strain>
    </source>
</reference>
<dbReference type="GO" id="GO:0007165">
    <property type="term" value="P:signal transduction"/>
    <property type="evidence" value="ECO:0007669"/>
    <property type="project" value="UniProtKB-KW"/>
</dbReference>
<dbReference type="AlphaFoldDB" id="A0A4S4BJC0"/>
<comment type="subcellular location">
    <subcellularLocation>
        <location evidence="1">Cell membrane</location>
    </subcellularLocation>
</comment>
<evidence type="ECO:0000256" key="2">
    <source>
        <dbReference type="ARBA" id="ARBA00022475"/>
    </source>
</evidence>
<sequence length="489" mass="51606">MGSGLAFLSSWCLFRVVSVRNDLKPYFPIFQMLHLWYTISTSLITVTYKRRSSFEFGKTSSCLMSEGEDGMKNSGMGLGKKALLLLLGISILQVVAAIFAFTGASGVVTAVIAVITIGLLAFGVRFLNRSVIDQIGSISGALKNISSPTGGDLTRRIVVQTSDEVGELASAANGMMESLQKMMKELRNSTAELAAAAIQLKEGADENARVSGEVSKAVEKVASGAVTQVAKSQQISAVMQETREGLSQVASTTTGASDAAVSTRSRAEGGAVLLQEATKDISEVESSFRSLQEMVRSLNQKSESVLEVIGYISEVSNQTHLLALNAAIEAARAGEHGRGFAVVAGEIRKLADQTQQSAVQIGNTLQAMSLDIRGAASKFEQSSEQVYGAVSGMKRAEESFGGIVGDVSTLSSNIIEAAASIEQMSAGSESVVLSIQEIGRVTEETASFTEQVATMTHQQFSSSGAMAETADKLSDMASRLKAMAGHFRT</sequence>
<accession>A0A4S4BJC0</accession>
<dbReference type="CDD" id="cd06225">
    <property type="entry name" value="HAMP"/>
    <property type="match status" value="1"/>
</dbReference>
<dbReference type="Pfam" id="PF00015">
    <property type="entry name" value="MCPsignal"/>
    <property type="match status" value="1"/>
</dbReference>
<dbReference type="SMART" id="SM00304">
    <property type="entry name" value="HAMP"/>
    <property type="match status" value="1"/>
</dbReference>
<feature type="transmembrane region" description="Helical" evidence="8">
    <location>
        <begin position="107"/>
        <end position="127"/>
    </location>
</feature>
<protein>
    <submittedName>
        <fullName evidence="11">Methyl-accepting chemotaxis protein</fullName>
    </submittedName>
</protein>
<dbReference type="PANTHER" id="PTHR32089:SF112">
    <property type="entry name" value="LYSOZYME-LIKE PROTEIN-RELATED"/>
    <property type="match status" value="1"/>
</dbReference>
<evidence type="ECO:0000313" key="12">
    <source>
        <dbReference type="Proteomes" id="UP000310636"/>
    </source>
</evidence>
<evidence type="ECO:0000256" key="7">
    <source>
        <dbReference type="SAM" id="Coils"/>
    </source>
</evidence>
<keyword evidence="12" id="KW-1185">Reference proteome</keyword>
<comment type="caution">
    <text evidence="11">The sequence shown here is derived from an EMBL/GenBank/DDBJ whole genome shotgun (WGS) entry which is preliminary data.</text>
</comment>
<dbReference type="EMBL" id="SSOB01000038">
    <property type="protein sequence ID" value="THF74743.1"/>
    <property type="molecule type" value="Genomic_DNA"/>
</dbReference>
<dbReference type="Gene3D" id="6.10.340.10">
    <property type="match status" value="1"/>
</dbReference>
<dbReference type="InterPro" id="IPR004089">
    <property type="entry name" value="MCPsignal_dom"/>
</dbReference>
<dbReference type="PROSITE" id="PS50111">
    <property type="entry name" value="CHEMOTAXIS_TRANSDUC_2"/>
    <property type="match status" value="1"/>
</dbReference>
<dbReference type="PROSITE" id="PS50885">
    <property type="entry name" value="HAMP"/>
    <property type="match status" value="1"/>
</dbReference>
<keyword evidence="4 6" id="KW-0807">Transducer</keyword>
<evidence type="ECO:0000259" key="9">
    <source>
        <dbReference type="PROSITE" id="PS50111"/>
    </source>
</evidence>
<dbReference type="Proteomes" id="UP000310636">
    <property type="component" value="Unassembled WGS sequence"/>
</dbReference>
<feature type="transmembrane region" description="Helical" evidence="8">
    <location>
        <begin position="28"/>
        <end position="48"/>
    </location>
</feature>
<feature type="coiled-coil region" evidence="7">
    <location>
        <begin position="169"/>
        <end position="199"/>
    </location>
</feature>
<dbReference type="SMART" id="SM00283">
    <property type="entry name" value="MA"/>
    <property type="match status" value="1"/>
</dbReference>
<evidence type="ECO:0000256" key="8">
    <source>
        <dbReference type="SAM" id="Phobius"/>
    </source>
</evidence>
<evidence type="ECO:0000256" key="6">
    <source>
        <dbReference type="PROSITE-ProRule" id="PRU00284"/>
    </source>
</evidence>
<evidence type="ECO:0000256" key="3">
    <source>
        <dbReference type="ARBA" id="ARBA00023136"/>
    </source>
</evidence>
<dbReference type="Gene3D" id="1.10.287.950">
    <property type="entry name" value="Methyl-accepting chemotaxis protein"/>
    <property type="match status" value="1"/>
</dbReference>
<dbReference type="GO" id="GO:0005886">
    <property type="term" value="C:plasma membrane"/>
    <property type="evidence" value="ECO:0007669"/>
    <property type="project" value="UniProtKB-SubCell"/>
</dbReference>
<keyword evidence="3 8" id="KW-0472">Membrane</keyword>
<evidence type="ECO:0000256" key="4">
    <source>
        <dbReference type="ARBA" id="ARBA00023224"/>
    </source>
</evidence>
<name>A0A4S4BJC0_9BACL</name>
<keyword evidence="8" id="KW-0812">Transmembrane</keyword>
<evidence type="ECO:0000313" key="11">
    <source>
        <dbReference type="EMBL" id="THF74743.1"/>
    </source>
</evidence>
<feature type="domain" description="Methyl-accepting transducer" evidence="9">
    <location>
        <begin position="203"/>
        <end position="439"/>
    </location>
</feature>
<comment type="similarity">
    <text evidence="5">Belongs to the methyl-accepting chemotaxis (MCP) protein family.</text>
</comment>
<feature type="transmembrane region" description="Helical" evidence="8">
    <location>
        <begin position="82"/>
        <end position="101"/>
    </location>
</feature>
<evidence type="ECO:0000256" key="1">
    <source>
        <dbReference type="ARBA" id="ARBA00004236"/>
    </source>
</evidence>
<proteinExistence type="inferred from homology"/>
<keyword evidence="7" id="KW-0175">Coiled coil</keyword>
<keyword evidence="8" id="KW-1133">Transmembrane helix</keyword>